<comment type="caution">
    <text evidence="1">The sequence shown here is derived from an EMBL/GenBank/DDBJ whole genome shotgun (WGS) entry which is preliminary data.</text>
</comment>
<keyword evidence="2" id="KW-1185">Reference proteome</keyword>
<dbReference type="PANTHER" id="PTHR33710:SF77">
    <property type="entry name" value="DNASE I-LIKE SUPERFAMILY PROTEIN"/>
    <property type="match status" value="1"/>
</dbReference>
<name>A0A392QG53_9FABA</name>
<feature type="non-terminal residue" evidence="1">
    <location>
        <position position="175"/>
    </location>
</feature>
<dbReference type="PANTHER" id="PTHR33710">
    <property type="entry name" value="BNAC02G09200D PROTEIN"/>
    <property type="match status" value="1"/>
</dbReference>
<proteinExistence type="predicted"/>
<reference evidence="1 2" key="1">
    <citation type="journal article" date="2018" name="Front. Plant Sci.">
        <title>Red Clover (Trifolium pratense) and Zigzag Clover (T. medium) - A Picture of Genomic Similarities and Differences.</title>
        <authorList>
            <person name="Dluhosova J."/>
            <person name="Istvanek J."/>
            <person name="Nedelnik J."/>
            <person name="Repkova J."/>
        </authorList>
    </citation>
    <scope>NUCLEOTIDE SEQUENCE [LARGE SCALE GENOMIC DNA]</scope>
    <source>
        <strain evidence="2">cv. 10/8</strain>
        <tissue evidence="1">Leaf</tissue>
    </source>
</reference>
<dbReference type="Proteomes" id="UP000265520">
    <property type="component" value="Unassembled WGS sequence"/>
</dbReference>
<protein>
    <recommendedName>
        <fullName evidence="3">Endonuclease/exonuclease/phosphatase family protein</fullName>
    </recommendedName>
</protein>
<evidence type="ECO:0000313" key="1">
    <source>
        <dbReference type="EMBL" id="MCI22919.1"/>
    </source>
</evidence>
<accession>A0A392QG53</accession>
<dbReference type="InterPro" id="IPR036691">
    <property type="entry name" value="Endo/exonu/phosph_ase_sf"/>
</dbReference>
<dbReference type="SUPFAM" id="SSF56219">
    <property type="entry name" value="DNase I-like"/>
    <property type="match status" value="1"/>
</dbReference>
<organism evidence="1 2">
    <name type="scientific">Trifolium medium</name>
    <dbReference type="NCBI Taxonomy" id="97028"/>
    <lineage>
        <taxon>Eukaryota</taxon>
        <taxon>Viridiplantae</taxon>
        <taxon>Streptophyta</taxon>
        <taxon>Embryophyta</taxon>
        <taxon>Tracheophyta</taxon>
        <taxon>Spermatophyta</taxon>
        <taxon>Magnoliopsida</taxon>
        <taxon>eudicotyledons</taxon>
        <taxon>Gunneridae</taxon>
        <taxon>Pentapetalae</taxon>
        <taxon>rosids</taxon>
        <taxon>fabids</taxon>
        <taxon>Fabales</taxon>
        <taxon>Fabaceae</taxon>
        <taxon>Papilionoideae</taxon>
        <taxon>50 kb inversion clade</taxon>
        <taxon>NPAAA clade</taxon>
        <taxon>Hologalegina</taxon>
        <taxon>IRL clade</taxon>
        <taxon>Trifolieae</taxon>
        <taxon>Trifolium</taxon>
    </lineage>
</organism>
<sequence>MQIGRECMEYCGLTDLGFIGHPFTWTNGREGDENIQCRLDRAMATEGFINRYTPINVNHLGRFRPDHAAVAVCLEANPADDRRKIVYVFRFEEVWSKNDRCENLIQQNWARTGGNFEDKLESMKCLDLEFKELRTNLVKKEIITIEARLKDVSFWDEDPNSIQAHKELEKEHSDL</sequence>
<evidence type="ECO:0000313" key="2">
    <source>
        <dbReference type="Proteomes" id="UP000265520"/>
    </source>
</evidence>
<evidence type="ECO:0008006" key="3">
    <source>
        <dbReference type="Google" id="ProtNLM"/>
    </source>
</evidence>
<dbReference type="EMBL" id="LXQA010133093">
    <property type="protein sequence ID" value="MCI22919.1"/>
    <property type="molecule type" value="Genomic_DNA"/>
</dbReference>
<dbReference type="AlphaFoldDB" id="A0A392QG53"/>